<keyword evidence="1" id="KW-1133">Transmembrane helix</keyword>
<protein>
    <submittedName>
        <fullName evidence="2">Uncharacterized protein</fullName>
    </submittedName>
</protein>
<evidence type="ECO:0000313" key="2">
    <source>
        <dbReference type="EMBL" id="OCT84351.1"/>
    </source>
</evidence>
<organism evidence="2 3">
    <name type="scientific">Xenopus laevis</name>
    <name type="common">African clawed frog</name>
    <dbReference type="NCBI Taxonomy" id="8355"/>
    <lineage>
        <taxon>Eukaryota</taxon>
        <taxon>Metazoa</taxon>
        <taxon>Chordata</taxon>
        <taxon>Craniata</taxon>
        <taxon>Vertebrata</taxon>
        <taxon>Euteleostomi</taxon>
        <taxon>Amphibia</taxon>
        <taxon>Batrachia</taxon>
        <taxon>Anura</taxon>
        <taxon>Pipoidea</taxon>
        <taxon>Pipidae</taxon>
        <taxon>Xenopodinae</taxon>
        <taxon>Xenopus</taxon>
        <taxon>Xenopus</taxon>
    </lineage>
</organism>
<dbReference type="Proteomes" id="UP000694892">
    <property type="component" value="Chromosome 4L"/>
</dbReference>
<sequence>MSLLWPDVLVQSWTKDIICVFLLHILIFIAVLITALIKPAVDDKSQVNTTAASPAASIPEANVSSTAHKVVKRDICTTV</sequence>
<dbReference type="EMBL" id="CM004472">
    <property type="protein sequence ID" value="OCT84351.1"/>
    <property type="molecule type" value="Genomic_DNA"/>
</dbReference>
<proteinExistence type="predicted"/>
<name>A0A974D4T5_XENLA</name>
<dbReference type="AlphaFoldDB" id="A0A974D4T5"/>
<gene>
    <name evidence="2" type="ORF">XELAEV_18022500mg</name>
</gene>
<evidence type="ECO:0000256" key="1">
    <source>
        <dbReference type="SAM" id="Phobius"/>
    </source>
</evidence>
<keyword evidence="1" id="KW-0472">Membrane</keyword>
<evidence type="ECO:0000313" key="3">
    <source>
        <dbReference type="Proteomes" id="UP000694892"/>
    </source>
</evidence>
<reference evidence="3" key="1">
    <citation type="journal article" date="2016" name="Nature">
        <title>Genome evolution in the allotetraploid frog Xenopus laevis.</title>
        <authorList>
            <person name="Session A.M."/>
            <person name="Uno Y."/>
            <person name="Kwon T."/>
            <person name="Chapman J.A."/>
            <person name="Toyoda A."/>
            <person name="Takahashi S."/>
            <person name="Fukui A."/>
            <person name="Hikosaka A."/>
            <person name="Suzuki A."/>
            <person name="Kondo M."/>
            <person name="van Heeringen S.J."/>
            <person name="Quigley I."/>
            <person name="Heinz S."/>
            <person name="Ogino H."/>
            <person name="Ochi H."/>
            <person name="Hellsten U."/>
            <person name="Lyons J.B."/>
            <person name="Simakov O."/>
            <person name="Putnam N."/>
            <person name="Stites J."/>
            <person name="Kuroki Y."/>
            <person name="Tanaka T."/>
            <person name="Michiue T."/>
            <person name="Watanabe M."/>
            <person name="Bogdanovic O."/>
            <person name="Lister R."/>
            <person name="Georgiou G."/>
            <person name="Paranjpe S.S."/>
            <person name="van Kruijsbergen I."/>
            <person name="Shu S."/>
            <person name="Carlson J."/>
            <person name="Kinoshita T."/>
            <person name="Ohta Y."/>
            <person name="Mawaribuchi S."/>
            <person name="Jenkins J."/>
            <person name="Grimwood J."/>
            <person name="Schmutz J."/>
            <person name="Mitros T."/>
            <person name="Mozaffari S.V."/>
            <person name="Suzuki Y."/>
            <person name="Haramoto Y."/>
            <person name="Yamamoto T.S."/>
            <person name="Takagi C."/>
            <person name="Heald R."/>
            <person name="Miller K."/>
            <person name="Haudenschild C."/>
            <person name="Kitzman J."/>
            <person name="Nakayama T."/>
            <person name="Izutsu Y."/>
            <person name="Robert J."/>
            <person name="Fortriede J."/>
            <person name="Burns K."/>
            <person name="Lotay V."/>
            <person name="Karimi K."/>
            <person name="Yasuoka Y."/>
            <person name="Dichmann D.S."/>
            <person name="Flajnik M.F."/>
            <person name="Houston D.W."/>
            <person name="Shendure J."/>
            <person name="DuPasquier L."/>
            <person name="Vize P.D."/>
            <person name="Zorn A.M."/>
            <person name="Ito M."/>
            <person name="Marcotte E.M."/>
            <person name="Wallingford J.B."/>
            <person name="Ito Y."/>
            <person name="Asashima M."/>
            <person name="Ueno N."/>
            <person name="Matsuda Y."/>
            <person name="Veenstra G.J."/>
            <person name="Fujiyama A."/>
            <person name="Harland R.M."/>
            <person name="Taira M."/>
            <person name="Rokhsar D.S."/>
        </authorList>
    </citation>
    <scope>NUCLEOTIDE SEQUENCE [LARGE SCALE GENOMIC DNA]</scope>
    <source>
        <strain evidence="3">J</strain>
    </source>
</reference>
<feature type="transmembrane region" description="Helical" evidence="1">
    <location>
        <begin position="12"/>
        <end position="37"/>
    </location>
</feature>
<accession>A0A974D4T5</accession>
<keyword evidence="1" id="KW-0812">Transmembrane</keyword>